<dbReference type="AlphaFoldDB" id="A0A317XVK6"/>
<gene>
    <name evidence="1" type="ORF">BCV70DRAFT_198219</name>
</gene>
<accession>A0A317XVK6</accession>
<organism evidence="1 2">
    <name type="scientific">Testicularia cyperi</name>
    <dbReference type="NCBI Taxonomy" id="1882483"/>
    <lineage>
        <taxon>Eukaryota</taxon>
        <taxon>Fungi</taxon>
        <taxon>Dikarya</taxon>
        <taxon>Basidiomycota</taxon>
        <taxon>Ustilaginomycotina</taxon>
        <taxon>Ustilaginomycetes</taxon>
        <taxon>Ustilaginales</taxon>
        <taxon>Anthracoideaceae</taxon>
        <taxon>Testicularia</taxon>
    </lineage>
</organism>
<protein>
    <submittedName>
        <fullName evidence="1">Uncharacterized protein</fullName>
    </submittedName>
</protein>
<dbReference type="InParanoid" id="A0A317XVK6"/>
<proteinExistence type="predicted"/>
<sequence>MMTKVAGSSWSIFGCGGAVGLDSDLGGLYVAAVGLRKTEKKNALTGTRTPVESNR</sequence>
<dbReference type="PROSITE" id="PS51257">
    <property type="entry name" value="PROKAR_LIPOPROTEIN"/>
    <property type="match status" value="1"/>
</dbReference>
<dbReference type="Proteomes" id="UP000246740">
    <property type="component" value="Unassembled WGS sequence"/>
</dbReference>
<reference evidence="1 2" key="1">
    <citation type="journal article" date="2018" name="Mol. Biol. Evol.">
        <title>Broad Genomic Sampling Reveals a Smut Pathogenic Ancestry of the Fungal Clade Ustilaginomycotina.</title>
        <authorList>
            <person name="Kijpornyongpan T."/>
            <person name="Mondo S.J."/>
            <person name="Barry K."/>
            <person name="Sandor L."/>
            <person name="Lee J."/>
            <person name="Lipzen A."/>
            <person name="Pangilinan J."/>
            <person name="LaButti K."/>
            <person name="Hainaut M."/>
            <person name="Henrissat B."/>
            <person name="Grigoriev I.V."/>
            <person name="Spatafora J.W."/>
            <person name="Aime M.C."/>
        </authorList>
    </citation>
    <scope>NUCLEOTIDE SEQUENCE [LARGE SCALE GENOMIC DNA]</scope>
    <source>
        <strain evidence="1 2">MCA 3645</strain>
    </source>
</reference>
<evidence type="ECO:0000313" key="1">
    <source>
        <dbReference type="EMBL" id="PWZ01938.1"/>
    </source>
</evidence>
<evidence type="ECO:0000313" key="2">
    <source>
        <dbReference type="Proteomes" id="UP000246740"/>
    </source>
</evidence>
<keyword evidence="2" id="KW-1185">Reference proteome</keyword>
<dbReference type="EMBL" id="KZ819189">
    <property type="protein sequence ID" value="PWZ01938.1"/>
    <property type="molecule type" value="Genomic_DNA"/>
</dbReference>
<name>A0A317XVK6_9BASI</name>